<proteinExistence type="inferred from homology"/>
<evidence type="ECO:0000313" key="8">
    <source>
        <dbReference type="EMBL" id="KAK8043765.1"/>
    </source>
</evidence>
<evidence type="ECO:0000256" key="7">
    <source>
        <dbReference type="SAM" id="Phobius"/>
    </source>
</evidence>
<keyword evidence="7" id="KW-0472">Membrane</keyword>
<dbReference type="Gene3D" id="1.10.630.10">
    <property type="entry name" value="Cytochrome P450"/>
    <property type="match status" value="1"/>
</dbReference>
<dbReference type="EMBL" id="JAQQWL010000012">
    <property type="protein sequence ID" value="KAK8043765.1"/>
    <property type="molecule type" value="Genomic_DNA"/>
</dbReference>
<dbReference type="Pfam" id="PF00067">
    <property type="entry name" value="p450"/>
    <property type="match status" value="1"/>
</dbReference>
<dbReference type="PANTHER" id="PTHR46206">
    <property type="entry name" value="CYTOCHROME P450"/>
    <property type="match status" value="1"/>
</dbReference>
<keyword evidence="6" id="KW-0503">Monooxygenase</keyword>
<dbReference type="CDD" id="cd11041">
    <property type="entry name" value="CYP503A1-like"/>
    <property type="match status" value="1"/>
</dbReference>
<keyword evidence="3" id="KW-0479">Metal-binding</keyword>
<keyword evidence="7" id="KW-1133">Transmembrane helix</keyword>
<name>A0ABR1TAW9_9PEZI</name>
<organism evidence="8 9">
    <name type="scientific">Apiospora phragmitis</name>
    <dbReference type="NCBI Taxonomy" id="2905665"/>
    <lineage>
        <taxon>Eukaryota</taxon>
        <taxon>Fungi</taxon>
        <taxon>Dikarya</taxon>
        <taxon>Ascomycota</taxon>
        <taxon>Pezizomycotina</taxon>
        <taxon>Sordariomycetes</taxon>
        <taxon>Xylariomycetidae</taxon>
        <taxon>Amphisphaeriales</taxon>
        <taxon>Apiosporaceae</taxon>
        <taxon>Apiospora</taxon>
    </lineage>
</organism>
<evidence type="ECO:0000256" key="2">
    <source>
        <dbReference type="ARBA" id="ARBA00010617"/>
    </source>
</evidence>
<evidence type="ECO:0000256" key="4">
    <source>
        <dbReference type="ARBA" id="ARBA00023002"/>
    </source>
</evidence>
<gene>
    <name evidence="8" type="ORF">PG994_012603</name>
</gene>
<dbReference type="PANTHER" id="PTHR46206:SF4">
    <property type="entry name" value="P450, PUTATIVE (EUROFUNG)-RELATED"/>
    <property type="match status" value="1"/>
</dbReference>
<dbReference type="PRINTS" id="PR00465">
    <property type="entry name" value="EP450IV"/>
</dbReference>
<protein>
    <recommendedName>
        <fullName evidence="10">Cytochrome P450</fullName>
    </recommendedName>
</protein>
<keyword evidence="9" id="KW-1185">Reference proteome</keyword>
<comment type="cofactor">
    <cofactor evidence="1">
        <name>heme</name>
        <dbReference type="ChEBI" id="CHEBI:30413"/>
    </cofactor>
</comment>
<dbReference type="InterPro" id="IPR002403">
    <property type="entry name" value="Cyt_P450_E_grp-IV"/>
</dbReference>
<dbReference type="InterPro" id="IPR001128">
    <property type="entry name" value="Cyt_P450"/>
</dbReference>
<evidence type="ECO:0000256" key="5">
    <source>
        <dbReference type="ARBA" id="ARBA00023004"/>
    </source>
</evidence>
<evidence type="ECO:0000256" key="3">
    <source>
        <dbReference type="ARBA" id="ARBA00022723"/>
    </source>
</evidence>
<evidence type="ECO:0000256" key="6">
    <source>
        <dbReference type="ARBA" id="ARBA00023033"/>
    </source>
</evidence>
<dbReference type="InterPro" id="IPR036396">
    <property type="entry name" value="Cyt_P450_sf"/>
</dbReference>
<comment type="caution">
    <text evidence="8">The sequence shown here is derived from an EMBL/GenBank/DDBJ whole genome shotgun (WGS) entry which is preliminary data.</text>
</comment>
<dbReference type="Proteomes" id="UP001480595">
    <property type="component" value="Unassembled WGS sequence"/>
</dbReference>
<feature type="transmembrane region" description="Helical" evidence="7">
    <location>
        <begin position="20"/>
        <end position="41"/>
    </location>
</feature>
<evidence type="ECO:0000256" key="1">
    <source>
        <dbReference type="ARBA" id="ARBA00001971"/>
    </source>
</evidence>
<dbReference type="GeneID" id="92097075"/>
<dbReference type="SUPFAM" id="SSF48264">
    <property type="entry name" value="Cytochrome P450"/>
    <property type="match status" value="1"/>
</dbReference>
<accession>A0ABR1TAW9</accession>
<keyword evidence="4" id="KW-0560">Oxidoreductase</keyword>
<evidence type="ECO:0000313" key="9">
    <source>
        <dbReference type="Proteomes" id="UP001480595"/>
    </source>
</evidence>
<sequence length="529" mass="59909">MAIESLADGLRALTFSLAEYLNRYAVLLVLACLVHLCWHAIPRGGMPKLPVTNRTFRLEPQLITRIRWGFWAKNILHQAHVKYGDKPYVLARGDMKVTILPASMIPELNQLSADVVSTRKFHAQTLLGHITGIDIVRETGFHVKVLLNRLSPALPQQIEPMGRRISTAVARAMPQTPGDTAIIKPLDLFVEFVSEAVALMLYGSPLCDDPEIVRLCHRHTRSSEFKVLIIRTCSRNHSLTIETVFTIVFLMRFVPSYLQSTVVWLLPWKWSLSRTWKAIQDVVVPEIRRRKCEGLNDEEPQDAISWMIKDGKTDLEQDPKIQAKLVGALTSGATFSTAGVVSGVIANLSMRPSLLMEIREEVRQVYDHVEGHWTNNALNSLPKLDSVMKETARLTPAAMVLYSRHVEEDLTLSTGLRLHKGQNITTVPMTRSMDPETYRHPDMFEGLRHCGGQPFRNVDNDVLTWGSGRWACPGRFVANAMAKLVLVKLVLEYDFRLIGNKKLPDVVMHEFTLFNPFTKLEVRRRNEGL</sequence>
<dbReference type="RefSeq" id="XP_066710160.1">
    <property type="nucleotide sequence ID" value="XM_066864012.1"/>
</dbReference>
<comment type="similarity">
    <text evidence="2">Belongs to the cytochrome P450 family.</text>
</comment>
<reference evidence="8 9" key="1">
    <citation type="submission" date="2023-01" db="EMBL/GenBank/DDBJ databases">
        <title>Analysis of 21 Apiospora genomes using comparative genomics revels a genus with tremendous synthesis potential of carbohydrate active enzymes and secondary metabolites.</title>
        <authorList>
            <person name="Sorensen T."/>
        </authorList>
    </citation>
    <scope>NUCLEOTIDE SEQUENCE [LARGE SCALE GENOMIC DNA]</scope>
    <source>
        <strain evidence="8 9">CBS 135458</strain>
    </source>
</reference>
<evidence type="ECO:0008006" key="10">
    <source>
        <dbReference type="Google" id="ProtNLM"/>
    </source>
</evidence>
<keyword evidence="5" id="KW-0408">Iron</keyword>
<keyword evidence="7" id="KW-0812">Transmembrane</keyword>